<reference evidence="2 3" key="1">
    <citation type="submission" date="2018-06" db="EMBL/GenBank/DDBJ databases">
        <authorList>
            <consortium name="Pathogen Informatics"/>
            <person name="Doyle S."/>
        </authorList>
    </citation>
    <scope>NUCLEOTIDE SEQUENCE [LARGE SCALE GENOMIC DNA]</scope>
    <source>
        <strain evidence="2 3">NCTC10821</strain>
    </source>
</reference>
<gene>
    <name evidence="2" type="ORF">NCTC10821_01923</name>
</gene>
<evidence type="ECO:0000259" key="1">
    <source>
        <dbReference type="Pfam" id="PF02720"/>
    </source>
</evidence>
<name>A0A378TC84_9MYCO</name>
<dbReference type="Proteomes" id="UP000254978">
    <property type="component" value="Unassembled WGS sequence"/>
</dbReference>
<feature type="domain" description="DUF222" evidence="1">
    <location>
        <begin position="47"/>
        <end position="106"/>
    </location>
</feature>
<accession>A0A378TC84</accession>
<evidence type="ECO:0000313" key="3">
    <source>
        <dbReference type="Proteomes" id="UP000254978"/>
    </source>
</evidence>
<organism evidence="2 3">
    <name type="scientific">Mycolicibacterium tokaiense</name>
    <dbReference type="NCBI Taxonomy" id="39695"/>
    <lineage>
        <taxon>Bacteria</taxon>
        <taxon>Bacillati</taxon>
        <taxon>Actinomycetota</taxon>
        <taxon>Actinomycetes</taxon>
        <taxon>Mycobacteriales</taxon>
        <taxon>Mycobacteriaceae</taxon>
        <taxon>Mycolicibacterium</taxon>
    </lineage>
</organism>
<protein>
    <submittedName>
        <fullName evidence="2">Protein of uncharacterized function DUF222</fullName>
    </submittedName>
</protein>
<dbReference type="EMBL" id="UGQT01000001">
    <property type="protein sequence ID" value="STZ58411.1"/>
    <property type="molecule type" value="Genomic_DNA"/>
</dbReference>
<dbReference type="AlphaFoldDB" id="A0A378TC84"/>
<evidence type="ECO:0000313" key="2">
    <source>
        <dbReference type="EMBL" id="STZ58411.1"/>
    </source>
</evidence>
<sequence>MSVAGSSVTAMSTNNDILSALDGIEAGLRTLARQPLEQLRPVDQRALLLRVEEAEKQMAAFDRRLLRTLVTGPKPVQFGDSSWADVLARRLRISVGEAQRRITEALHDEPRSA</sequence>
<dbReference type="InterPro" id="IPR003870">
    <property type="entry name" value="DUF222"/>
</dbReference>
<keyword evidence="3" id="KW-1185">Reference proteome</keyword>
<proteinExistence type="predicted"/>
<dbReference type="Pfam" id="PF02720">
    <property type="entry name" value="DUF222"/>
    <property type="match status" value="1"/>
</dbReference>